<name>A0AAW2QV45_9LAMI</name>
<sequence length="295" mass="33024">MMKILVANTQQFQQETRASIQNLESQVSQLASSVSRLESQGKLPSQTIINPKQNVSAITMCSEKELQFENSTRRGQAQQGKTEDSIERGHVEQGKTGEELKILPKQAEKPNITHEEHPKVFVPKPPSQRDLPSPKRRKRRERFLKLYAKLRKLPPKCKDPGMFSIPCKIGNIGIEKAMCDLGASINVMPLSIYKSLNIGPLKETGVVIQLADRFIVYPKGVLEDILVQVNELIFPADFYVLDMTENTSPNSTSILLGRPFLKTSKTKIDVDAGILSMEFDNEVVSFNIGGVTKFK</sequence>
<protein>
    <submittedName>
        <fullName evidence="2">Uncharacterized protein</fullName>
    </submittedName>
</protein>
<dbReference type="SUPFAM" id="SSF50630">
    <property type="entry name" value="Acid proteases"/>
    <property type="match status" value="1"/>
</dbReference>
<comment type="caution">
    <text evidence="2">The sequence shown here is derived from an EMBL/GenBank/DDBJ whole genome shotgun (WGS) entry which is preliminary data.</text>
</comment>
<reference evidence="2" key="1">
    <citation type="submission" date="2020-06" db="EMBL/GenBank/DDBJ databases">
        <authorList>
            <person name="Li T."/>
            <person name="Hu X."/>
            <person name="Zhang T."/>
            <person name="Song X."/>
            <person name="Zhang H."/>
            <person name="Dai N."/>
            <person name="Sheng W."/>
            <person name="Hou X."/>
            <person name="Wei L."/>
        </authorList>
    </citation>
    <scope>NUCLEOTIDE SEQUENCE</scope>
    <source>
        <strain evidence="2">KEN8</strain>
        <tissue evidence="2">Leaf</tissue>
    </source>
</reference>
<feature type="region of interest" description="Disordered" evidence="1">
    <location>
        <begin position="69"/>
        <end position="137"/>
    </location>
</feature>
<dbReference type="PANTHER" id="PTHR33067:SF15">
    <property type="entry name" value="RNA-DIRECTED DNA POLYMERASE"/>
    <property type="match status" value="1"/>
</dbReference>
<dbReference type="InterPro" id="IPR021109">
    <property type="entry name" value="Peptidase_aspartic_dom_sf"/>
</dbReference>
<evidence type="ECO:0000256" key="1">
    <source>
        <dbReference type="SAM" id="MobiDB-lite"/>
    </source>
</evidence>
<dbReference type="AlphaFoldDB" id="A0AAW2QV45"/>
<reference evidence="2" key="2">
    <citation type="journal article" date="2024" name="Plant">
        <title>Genomic evolution and insights into agronomic trait innovations of Sesamum species.</title>
        <authorList>
            <person name="Miao H."/>
            <person name="Wang L."/>
            <person name="Qu L."/>
            <person name="Liu H."/>
            <person name="Sun Y."/>
            <person name="Le M."/>
            <person name="Wang Q."/>
            <person name="Wei S."/>
            <person name="Zheng Y."/>
            <person name="Lin W."/>
            <person name="Duan Y."/>
            <person name="Cao H."/>
            <person name="Xiong S."/>
            <person name="Wang X."/>
            <person name="Wei L."/>
            <person name="Li C."/>
            <person name="Ma Q."/>
            <person name="Ju M."/>
            <person name="Zhao R."/>
            <person name="Li G."/>
            <person name="Mu C."/>
            <person name="Tian Q."/>
            <person name="Mei H."/>
            <person name="Zhang T."/>
            <person name="Gao T."/>
            <person name="Zhang H."/>
        </authorList>
    </citation>
    <scope>NUCLEOTIDE SEQUENCE</scope>
    <source>
        <strain evidence="2">KEN8</strain>
    </source>
</reference>
<proteinExistence type="predicted"/>
<organism evidence="2">
    <name type="scientific">Sesamum calycinum</name>
    <dbReference type="NCBI Taxonomy" id="2727403"/>
    <lineage>
        <taxon>Eukaryota</taxon>
        <taxon>Viridiplantae</taxon>
        <taxon>Streptophyta</taxon>
        <taxon>Embryophyta</taxon>
        <taxon>Tracheophyta</taxon>
        <taxon>Spermatophyta</taxon>
        <taxon>Magnoliopsida</taxon>
        <taxon>eudicotyledons</taxon>
        <taxon>Gunneridae</taxon>
        <taxon>Pentapetalae</taxon>
        <taxon>asterids</taxon>
        <taxon>lamiids</taxon>
        <taxon>Lamiales</taxon>
        <taxon>Pedaliaceae</taxon>
        <taxon>Sesamum</taxon>
    </lineage>
</organism>
<evidence type="ECO:0000313" key="2">
    <source>
        <dbReference type="EMBL" id="KAL0371635.1"/>
    </source>
</evidence>
<dbReference type="EMBL" id="JACGWM010000005">
    <property type="protein sequence ID" value="KAL0371635.1"/>
    <property type="molecule type" value="Genomic_DNA"/>
</dbReference>
<dbReference type="PANTHER" id="PTHR33067">
    <property type="entry name" value="RNA-DIRECTED DNA POLYMERASE-RELATED"/>
    <property type="match status" value="1"/>
</dbReference>
<feature type="compositionally biased region" description="Basic and acidic residues" evidence="1">
    <location>
        <begin position="81"/>
        <end position="119"/>
    </location>
</feature>
<accession>A0AAW2QV45</accession>
<dbReference type="CDD" id="cd00303">
    <property type="entry name" value="retropepsin_like"/>
    <property type="match status" value="1"/>
</dbReference>
<gene>
    <name evidence="2" type="ORF">Scaly_0845100</name>
</gene>
<feature type="compositionally biased region" description="Polar residues" evidence="1">
    <location>
        <begin position="69"/>
        <end position="80"/>
    </location>
</feature>
<dbReference type="Gene3D" id="2.40.70.10">
    <property type="entry name" value="Acid Proteases"/>
    <property type="match status" value="1"/>
</dbReference>